<protein>
    <submittedName>
        <fullName evidence="3">Uncharacterized protein YecT (DUF1311 family)</fullName>
    </submittedName>
</protein>
<evidence type="ECO:0000313" key="4">
    <source>
        <dbReference type="Proteomes" id="UP000575898"/>
    </source>
</evidence>
<keyword evidence="4" id="KW-1185">Reference proteome</keyword>
<feature type="chain" id="PRO_5032573312" evidence="1">
    <location>
        <begin position="19"/>
        <end position="123"/>
    </location>
</feature>
<evidence type="ECO:0000256" key="1">
    <source>
        <dbReference type="SAM" id="SignalP"/>
    </source>
</evidence>
<accession>A0A840ML86</accession>
<dbReference type="Gene3D" id="1.20.1270.180">
    <property type="match status" value="1"/>
</dbReference>
<dbReference type="Pfam" id="PF07007">
    <property type="entry name" value="LprI"/>
    <property type="match status" value="1"/>
</dbReference>
<dbReference type="InterPro" id="IPR009739">
    <property type="entry name" value="LprI-like_N"/>
</dbReference>
<feature type="domain" description="Lysozyme inhibitor LprI-like N-terminal" evidence="2">
    <location>
        <begin position="32"/>
        <end position="106"/>
    </location>
</feature>
<dbReference type="PANTHER" id="PTHR39176">
    <property type="entry name" value="PERIPLASMIC PROTEIN-RELATED"/>
    <property type="match status" value="1"/>
</dbReference>
<name>A0A840ML86_9PROT</name>
<dbReference type="Proteomes" id="UP000575898">
    <property type="component" value="Unassembled WGS sequence"/>
</dbReference>
<sequence>MKPYLAMLALALPALAFANSNCDKPINDFDGLYCLNKVYGEADKELNERYKELVGLLDSQGKTTLKQGQLAWMKKRNSQCSRREGDDFFVNLDCATNQTIDRAQFLQSRIRECKSSGCLNSKL</sequence>
<dbReference type="AlphaFoldDB" id="A0A840ML86"/>
<gene>
    <name evidence="3" type="ORF">HNQ59_000185</name>
</gene>
<comment type="caution">
    <text evidence="3">The sequence shown here is derived from an EMBL/GenBank/DDBJ whole genome shotgun (WGS) entry which is preliminary data.</text>
</comment>
<dbReference type="PANTHER" id="PTHR39176:SF1">
    <property type="entry name" value="PERIPLASMIC PROTEIN"/>
    <property type="match status" value="1"/>
</dbReference>
<proteinExistence type="predicted"/>
<evidence type="ECO:0000259" key="2">
    <source>
        <dbReference type="Pfam" id="PF07007"/>
    </source>
</evidence>
<feature type="signal peptide" evidence="1">
    <location>
        <begin position="1"/>
        <end position="18"/>
    </location>
</feature>
<reference evidence="3 4" key="1">
    <citation type="submission" date="2020-08" db="EMBL/GenBank/DDBJ databases">
        <title>Genomic Encyclopedia of Type Strains, Phase IV (KMG-IV): sequencing the most valuable type-strain genomes for metagenomic binning, comparative biology and taxonomic classification.</title>
        <authorList>
            <person name="Goeker M."/>
        </authorList>
    </citation>
    <scope>NUCLEOTIDE SEQUENCE [LARGE SCALE GENOMIC DNA]</scope>
    <source>
        <strain evidence="3 4">DSM 27165</strain>
    </source>
</reference>
<keyword evidence="1" id="KW-0732">Signal</keyword>
<evidence type="ECO:0000313" key="3">
    <source>
        <dbReference type="EMBL" id="MBB5016923.1"/>
    </source>
</evidence>
<dbReference type="EMBL" id="JACHHY010000001">
    <property type="protein sequence ID" value="MBB5016923.1"/>
    <property type="molecule type" value="Genomic_DNA"/>
</dbReference>
<dbReference type="RefSeq" id="WP_184033877.1">
    <property type="nucleotide sequence ID" value="NZ_JACHHY010000001.1"/>
</dbReference>
<organism evidence="3 4">
    <name type="scientific">Chitinivorax tropicus</name>
    <dbReference type="NCBI Taxonomy" id="714531"/>
    <lineage>
        <taxon>Bacteria</taxon>
        <taxon>Pseudomonadati</taxon>
        <taxon>Pseudomonadota</taxon>
        <taxon>Betaproteobacteria</taxon>
        <taxon>Chitinivorax</taxon>
    </lineage>
</organism>